<dbReference type="AlphaFoldDB" id="A0A1Y0B339"/>
<evidence type="ECO:0000313" key="1">
    <source>
        <dbReference type="EMBL" id="ART31759.1"/>
    </source>
</evidence>
<organism evidence="1">
    <name type="scientific">Utricularia reniformis</name>
    <dbReference type="NCBI Taxonomy" id="192314"/>
    <lineage>
        <taxon>Eukaryota</taxon>
        <taxon>Viridiplantae</taxon>
        <taxon>Streptophyta</taxon>
        <taxon>Embryophyta</taxon>
        <taxon>Tracheophyta</taxon>
        <taxon>Spermatophyta</taxon>
        <taxon>Magnoliopsida</taxon>
        <taxon>eudicotyledons</taxon>
        <taxon>Gunneridae</taxon>
        <taxon>Pentapetalae</taxon>
        <taxon>asterids</taxon>
        <taxon>lamiids</taxon>
        <taxon>Lamiales</taxon>
        <taxon>Lentibulariaceae</taxon>
        <taxon>Utricularia</taxon>
    </lineage>
</organism>
<proteinExistence type="predicted"/>
<keyword evidence="1" id="KW-0496">Mitochondrion</keyword>
<accession>A0A1Y0B339</accession>
<sequence length="50" mass="5728">MNCPSIRVQFDIRTSQGYSFFAGSVSYITRISFYDMITPRGKNHSIHLPS</sequence>
<dbReference type="EMBL" id="KY774314">
    <property type="protein sequence ID" value="ART31759.1"/>
    <property type="molecule type" value="Genomic_DNA"/>
</dbReference>
<name>A0A1Y0B339_9LAMI</name>
<gene>
    <name evidence="1" type="ORF">AEK19_MT1574</name>
</gene>
<protein>
    <submittedName>
        <fullName evidence="1">Uncharacterized protein</fullName>
    </submittedName>
</protein>
<geneLocation type="mitochondrion" evidence="1"/>
<reference evidence="1" key="1">
    <citation type="submission" date="2017-03" db="EMBL/GenBank/DDBJ databases">
        <title>The mitochondrial genome of the carnivorous plant Utricularia reniformis (Lentibulariaceae): structure, comparative analysis and evolutionary landmarks.</title>
        <authorList>
            <person name="Silva S.R."/>
            <person name="Alvarenga D.O."/>
            <person name="Michael T.P."/>
            <person name="Miranda V.F.O."/>
            <person name="Varani A.M."/>
        </authorList>
    </citation>
    <scope>NUCLEOTIDE SEQUENCE</scope>
</reference>